<evidence type="ECO:0000313" key="3">
    <source>
        <dbReference type="Proteomes" id="UP000030321"/>
    </source>
</evidence>
<dbReference type="Proteomes" id="UP000030321">
    <property type="component" value="Unassembled WGS sequence"/>
</dbReference>
<dbReference type="Gene3D" id="1.10.260.40">
    <property type="entry name" value="lambda repressor-like DNA-binding domains"/>
    <property type="match status" value="1"/>
</dbReference>
<evidence type="ECO:0000313" key="2">
    <source>
        <dbReference type="EMBL" id="GAL94713.1"/>
    </source>
</evidence>
<dbReference type="AlphaFoldDB" id="A0A0A1VYW6"/>
<evidence type="ECO:0000259" key="1">
    <source>
        <dbReference type="PROSITE" id="PS50943"/>
    </source>
</evidence>
<feature type="domain" description="HTH cro/C1-type" evidence="1">
    <location>
        <begin position="78"/>
        <end position="131"/>
    </location>
</feature>
<protein>
    <recommendedName>
        <fullName evidence="1">HTH cro/C1-type domain-containing protein</fullName>
    </recommendedName>
</protein>
<dbReference type="GO" id="GO:0003677">
    <property type="term" value="F:DNA binding"/>
    <property type="evidence" value="ECO:0007669"/>
    <property type="project" value="InterPro"/>
</dbReference>
<dbReference type="RefSeq" id="WP_045360859.1">
    <property type="nucleotide sequence ID" value="NZ_BBPA01000060.1"/>
</dbReference>
<dbReference type="InterPro" id="IPR001387">
    <property type="entry name" value="Cro/C1-type_HTH"/>
</dbReference>
<dbReference type="EMBL" id="BBPA01000060">
    <property type="protein sequence ID" value="GAL94713.1"/>
    <property type="molecule type" value="Genomic_DNA"/>
</dbReference>
<gene>
    <name evidence="2" type="ORF">N44_03304</name>
</gene>
<comment type="caution">
    <text evidence="2">The sequence shown here is derived from an EMBL/GenBank/DDBJ whole genome shotgun (WGS) entry which is preliminary data.</text>
</comment>
<proteinExistence type="predicted"/>
<organism evidence="2 3">
    <name type="scientific">Microcystis aeruginosa NIES-44</name>
    <dbReference type="NCBI Taxonomy" id="449439"/>
    <lineage>
        <taxon>Bacteria</taxon>
        <taxon>Bacillati</taxon>
        <taxon>Cyanobacteriota</taxon>
        <taxon>Cyanophyceae</taxon>
        <taxon>Oscillatoriophycideae</taxon>
        <taxon>Chroococcales</taxon>
        <taxon>Microcystaceae</taxon>
        <taxon>Microcystis</taxon>
    </lineage>
</organism>
<accession>A0A0A1VYW6</accession>
<dbReference type="PROSITE" id="PS50943">
    <property type="entry name" value="HTH_CROC1"/>
    <property type="match status" value="1"/>
</dbReference>
<reference evidence="3" key="1">
    <citation type="journal article" date="2015" name="Genome">
        <title>Whole Genome Sequence of the Non-Microcystin-Producing Microcystis aeruginosa Strain NIES-44.</title>
        <authorList>
            <person name="Okano K."/>
            <person name="Miyata N."/>
            <person name="Ozaki Y."/>
        </authorList>
    </citation>
    <scope>NUCLEOTIDE SEQUENCE [LARGE SCALE GENOMIC DNA]</scope>
    <source>
        <strain evidence="3">NIES-44</strain>
    </source>
</reference>
<dbReference type="InterPro" id="IPR010982">
    <property type="entry name" value="Lambda_DNA-bd_dom_sf"/>
</dbReference>
<sequence length="132" mass="14745">MTLALDQNIYNQLLTKFQPKIIENEEEYEQARHLLLNLISKQDRLPEETAMVKLMATIIKDFDAKQPQPEPASPQEVLLHLMSANNMKQANLVGKIGSKGVVSEIVNGKRSISKAQGKILGETFNVSPSVFI</sequence>
<dbReference type="CDD" id="cd00093">
    <property type="entry name" value="HTH_XRE"/>
    <property type="match status" value="1"/>
</dbReference>
<name>A0A0A1VYW6_MICAE</name>